<dbReference type="AlphaFoldDB" id="A0AAN8FU64"/>
<sequence length="166" mass="19035">MKLIVLAILAGIVFSTSSSGHTDKEMRTSVRITVSTPRGILKKNGTAKRTSGRRVRSNSTCKWSELKLQPFKEITNSSLRIFLQTRTIGIANTDCILFYQVENNEGGSPYYPFRIDHRTRFLKSTDYGILERLTLFHTVTVDDGITYVELVYEERIRKISQIVQQR</sequence>
<feature type="signal peptide" evidence="1">
    <location>
        <begin position="1"/>
        <end position="18"/>
    </location>
</feature>
<evidence type="ECO:0000313" key="3">
    <source>
        <dbReference type="Proteomes" id="UP001331761"/>
    </source>
</evidence>
<dbReference type="Proteomes" id="UP001331761">
    <property type="component" value="Unassembled WGS sequence"/>
</dbReference>
<keyword evidence="3" id="KW-1185">Reference proteome</keyword>
<gene>
    <name evidence="2" type="ORF">GCK32_011083</name>
</gene>
<comment type="caution">
    <text evidence="2">The sequence shown here is derived from an EMBL/GenBank/DDBJ whole genome shotgun (WGS) entry which is preliminary data.</text>
</comment>
<name>A0AAN8FU64_TRICO</name>
<evidence type="ECO:0000313" key="2">
    <source>
        <dbReference type="EMBL" id="KAK5970268.1"/>
    </source>
</evidence>
<keyword evidence="1" id="KW-0732">Signal</keyword>
<evidence type="ECO:0000256" key="1">
    <source>
        <dbReference type="SAM" id="SignalP"/>
    </source>
</evidence>
<feature type="chain" id="PRO_5043016681" evidence="1">
    <location>
        <begin position="19"/>
        <end position="166"/>
    </location>
</feature>
<proteinExistence type="predicted"/>
<reference evidence="2 3" key="1">
    <citation type="submission" date="2019-10" db="EMBL/GenBank/DDBJ databases">
        <title>Assembly and Annotation for the nematode Trichostrongylus colubriformis.</title>
        <authorList>
            <person name="Martin J."/>
        </authorList>
    </citation>
    <scope>NUCLEOTIDE SEQUENCE [LARGE SCALE GENOMIC DNA]</scope>
    <source>
        <strain evidence="2">G859</strain>
        <tissue evidence="2">Whole worm</tissue>
    </source>
</reference>
<accession>A0AAN8FU64</accession>
<dbReference type="EMBL" id="WIXE01019174">
    <property type="protein sequence ID" value="KAK5970268.1"/>
    <property type="molecule type" value="Genomic_DNA"/>
</dbReference>
<organism evidence="2 3">
    <name type="scientific">Trichostrongylus colubriformis</name>
    <name type="common">Black scour worm</name>
    <dbReference type="NCBI Taxonomy" id="6319"/>
    <lineage>
        <taxon>Eukaryota</taxon>
        <taxon>Metazoa</taxon>
        <taxon>Ecdysozoa</taxon>
        <taxon>Nematoda</taxon>
        <taxon>Chromadorea</taxon>
        <taxon>Rhabditida</taxon>
        <taxon>Rhabditina</taxon>
        <taxon>Rhabditomorpha</taxon>
        <taxon>Strongyloidea</taxon>
        <taxon>Trichostrongylidae</taxon>
        <taxon>Trichostrongylus</taxon>
    </lineage>
</organism>
<protein>
    <submittedName>
        <fullName evidence="2">Uncharacterized protein</fullName>
    </submittedName>
</protein>